<dbReference type="GO" id="GO:0006412">
    <property type="term" value="P:translation"/>
    <property type="evidence" value="ECO:0007669"/>
    <property type="project" value="TreeGrafter"/>
</dbReference>
<keyword evidence="1" id="KW-0963">Cytoplasm</keyword>
<dbReference type="Pfam" id="PF02576">
    <property type="entry name" value="RimP_N"/>
    <property type="match status" value="1"/>
</dbReference>
<dbReference type="InterPro" id="IPR035956">
    <property type="entry name" value="RimP_N_sf"/>
</dbReference>
<evidence type="ECO:0000256" key="2">
    <source>
        <dbReference type="ARBA" id="ARBA00022517"/>
    </source>
</evidence>
<dbReference type="PANTHER" id="PTHR33867">
    <property type="entry name" value="RIBOSOME MATURATION FACTOR RIMP"/>
    <property type="match status" value="1"/>
</dbReference>
<keyword evidence="5" id="KW-1185">Reference proteome</keyword>
<feature type="domain" description="Ribosome maturation factor RimP N-terminal" evidence="3">
    <location>
        <begin position="13"/>
        <end position="65"/>
    </location>
</feature>
<feature type="non-terminal residue" evidence="4">
    <location>
        <position position="65"/>
    </location>
</feature>
<keyword evidence="2" id="KW-0690">Ribosome biogenesis</keyword>
<evidence type="ECO:0000256" key="1">
    <source>
        <dbReference type="ARBA" id="ARBA00022490"/>
    </source>
</evidence>
<comment type="caution">
    <text evidence="4">The sequence shown here is derived from an EMBL/GenBank/DDBJ whole genome shotgun (WGS) entry which is preliminary data.</text>
</comment>
<dbReference type="SUPFAM" id="SSF75420">
    <property type="entry name" value="YhbC-like, N-terminal domain"/>
    <property type="match status" value="1"/>
</dbReference>
<dbReference type="GO" id="GO:0005829">
    <property type="term" value="C:cytosol"/>
    <property type="evidence" value="ECO:0007669"/>
    <property type="project" value="TreeGrafter"/>
</dbReference>
<evidence type="ECO:0000313" key="4">
    <source>
        <dbReference type="EMBL" id="RIQ17518.1"/>
    </source>
</evidence>
<dbReference type="Proteomes" id="UP000284057">
    <property type="component" value="Unassembled WGS sequence"/>
</dbReference>
<dbReference type="EMBL" id="QUAL01000205">
    <property type="protein sequence ID" value="RIQ17518.1"/>
    <property type="molecule type" value="Genomic_DNA"/>
</dbReference>
<gene>
    <name evidence="4" type="ORF">DY240_22435</name>
</gene>
<dbReference type="Gene3D" id="3.30.300.70">
    <property type="entry name" value="RimP-like superfamily, N-terminal"/>
    <property type="match status" value="1"/>
</dbReference>
<proteinExistence type="predicted"/>
<dbReference type="InterPro" id="IPR028989">
    <property type="entry name" value="RimP_N"/>
</dbReference>
<dbReference type="AlphaFoldDB" id="A0A418KKH9"/>
<accession>A0A418KKH9</accession>
<dbReference type="InterPro" id="IPR003728">
    <property type="entry name" value="Ribosome_maturation_RimP"/>
</dbReference>
<evidence type="ECO:0000259" key="3">
    <source>
        <dbReference type="Pfam" id="PF02576"/>
    </source>
</evidence>
<organism evidence="4 5">
    <name type="scientific">Jiangella rhizosphaerae</name>
    <dbReference type="NCBI Taxonomy" id="2293569"/>
    <lineage>
        <taxon>Bacteria</taxon>
        <taxon>Bacillati</taxon>
        <taxon>Actinomycetota</taxon>
        <taxon>Actinomycetes</taxon>
        <taxon>Jiangellales</taxon>
        <taxon>Jiangellaceae</taxon>
        <taxon>Jiangella</taxon>
    </lineage>
</organism>
<evidence type="ECO:0000313" key="5">
    <source>
        <dbReference type="Proteomes" id="UP000284057"/>
    </source>
</evidence>
<name>A0A418KKH9_9ACTN</name>
<dbReference type="GO" id="GO:0000028">
    <property type="term" value="P:ribosomal small subunit assembly"/>
    <property type="evidence" value="ECO:0007669"/>
    <property type="project" value="TreeGrafter"/>
</dbReference>
<dbReference type="PANTHER" id="PTHR33867:SF1">
    <property type="entry name" value="RIBOSOME MATURATION FACTOR RIMP"/>
    <property type="match status" value="1"/>
</dbReference>
<sequence>MTSATRDLLQQVIEPVVVSEGLDLEQLDLSQAGRRSRLRIIVDADGGVDLDRCAEVSRHISKALD</sequence>
<protein>
    <submittedName>
        <fullName evidence="4">Ribosome maturation factor RimP</fullName>
    </submittedName>
</protein>
<reference evidence="4 5" key="1">
    <citation type="submission" date="2018-09" db="EMBL/GenBank/DDBJ databases">
        <title>Isolation, diversity and antifungal activity of actinobacteria from wheat.</title>
        <authorList>
            <person name="Han C."/>
        </authorList>
    </citation>
    <scope>NUCLEOTIDE SEQUENCE [LARGE SCALE GENOMIC DNA]</scope>
    <source>
        <strain evidence="4 5">NEAU-YY265</strain>
    </source>
</reference>